<dbReference type="Pfam" id="PF05047">
    <property type="entry name" value="L51_S25_CI-B8"/>
    <property type="match status" value="1"/>
</dbReference>
<dbReference type="RefSeq" id="XP_064663899.1">
    <property type="nucleotide sequence ID" value="XM_064797665.1"/>
</dbReference>
<dbReference type="GO" id="GO:0005743">
    <property type="term" value="C:mitochondrial inner membrane"/>
    <property type="evidence" value="ECO:0007669"/>
    <property type="project" value="UniProtKB-SubCell"/>
</dbReference>
<evidence type="ECO:0000313" key="11">
    <source>
        <dbReference type="EMBL" id="KAK5175261.1"/>
    </source>
</evidence>
<organism evidence="11 12">
    <name type="scientific">Saxophila tyrrhenica</name>
    <dbReference type="NCBI Taxonomy" id="1690608"/>
    <lineage>
        <taxon>Eukaryota</taxon>
        <taxon>Fungi</taxon>
        <taxon>Dikarya</taxon>
        <taxon>Ascomycota</taxon>
        <taxon>Pezizomycotina</taxon>
        <taxon>Dothideomycetes</taxon>
        <taxon>Dothideomycetidae</taxon>
        <taxon>Mycosphaerellales</taxon>
        <taxon>Extremaceae</taxon>
        <taxon>Saxophila</taxon>
    </lineage>
</organism>
<evidence type="ECO:0000256" key="1">
    <source>
        <dbReference type="ARBA" id="ARBA00003195"/>
    </source>
</evidence>
<dbReference type="InterPro" id="IPR007741">
    <property type="entry name" value="Ribosomal_mL43/mS25/NADH_DH"/>
</dbReference>
<keyword evidence="9" id="KW-0472">Membrane</keyword>
<dbReference type="Gene3D" id="3.40.30.10">
    <property type="entry name" value="Glutaredoxin"/>
    <property type="match status" value="1"/>
</dbReference>
<evidence type="ECO:0000256" key="2">
    <source>
        <dbReference type="ARBA" id="ARBA00004443"/>
    </source>
</evidence>
<keyword evidence="4" id="KW-0813">Transport</keyword>
<dbReference type="EMBL" id="JAVRRT010000001">
    <property type="protein sequence ID" value="KAK5175261.1"/>
    <property type="molecule type" value="Genomic_DNA"/>
</dbReference>
<gene>
    <name evidence="11" type="ORF">LTR77_000398</name>
</gene>
<keyword evidence="7" id="KW-0249">Electron transport</keyword>
<keyword evidence="6" id="KW-0999">Mitochondrion inner membrane</keyword>
<dbReference type="InterPro" id="IPR016464">
    <property type="entry name" value="NADH_Ub_cplx-1_asu_su-2"/>
</dbReference>
<dbReference type="SMART" id="SM00916">
    <property type="entry name" value="L51_S25_CI-B8"/>
    <property type="match status" value="1"/>
</dbReference>
<dbReference type="GeneID" id="89921749"/>
<dbReference type="Proteomes" id="UP001337655">
    <property type="component" value="Unassembled WGS sequence"/>
</dbReference>
<evidence type="ECO:0000256" key="9">
    <source>
        <dbReference type="ARBA" id="ARBA00023136"/>
    </source>
</evidence>
<name>A0AAV9PN82_9PEZI</name>
<dbReference type="PIRSF" id="PIRSF005822">
    <property type="entry name" value="NDUA2"/>
    <property type="match status" value="1"/>
</dbReference>
<keyword evidence="5" id="KW-0679">Respiratory chain</keyword>
<comment type="caution">
    <text evidence="11">The sequence shown here is derived from an EMBL/GenBank/DDBJ whole genome shotgun (WGS) entry which is preliminary data.</text>
</comment>
<evidence type="ECO:0000259" key="10">
    <source>
        <dbReference type="SMART" id="SM00916"/>
    </source>
</evidence>
<proteinExistence type="inferred from homology"/>
<comment type="similarity">
    <text evidence="3">Belongs to the complex I NDUFA2 subunit family.</text>
</comment>
<evidence type="ECO:0000313" key="12">
    <source>
        <dbReference type="Proteomes" id="UP001337655"/>
    </source>
</evidence>
<dbReference type="InterPro" id="IPR036249">
    <property type="entry name" value="Thioredoxin-like_sf"/>
</dbReference>
<dbReference type="PANTHER" id="PTHR12878:SF0">
    <property type="entry name" value="NADH DEHYDROGENASE [UBIQUINONE] 1 ALPHA SUBCOMPLEX SUBUNIT 2"/>
    <property type="match status" value="1"/>
</dbReference>
<evidence type="ECO:0000256" key="8">
    <source>
        <dbReference type="ARBA" id="ARBA00023128"/>
    </source>
</evidence>
<evidence type="ECO:0000256" key="3">
    <source>
        <dbReference type="ARBA" id="ARBA00008939"/>
    </source>
</evidence>
<comment type="subcellular location">
    <subcellularLocation>
        <location evidence="2">Mitochondrion inner membrane</location>
        <topology evidence="2">Peripheral membrane protein</topology>
        <orientation evidence="2">Matrix side</orientation>
    </subcellularLocation>
</comment>
<evidence type="ECO:0000256" key="5">
    <source>
        <dbReference type="ARBA" id="ARBA00022660"/>
    </source>
</evidence>
<accession>A0AAV9PN82</accession>
<evidence type="ECO:0000256" key="7">
    <source>
        <dbReference type="ARBA" id="ARBA00022982"/>
    </source>
</evidence>
<sequence>MSGKYAFTKTLKELRFLHCQTVSFPMRQRGPFLTDDQSEQSNAVRSFLTRAYPTMKKNNPYIPIMIREAQGTEPRVWARYEFGREKMEDLRGLDDKAIEDKVTTLVKDGQ</sequence>
<keyword evidence="12" id="KW-1185">Reference proteome</keyword>
<evidence type="ECO:0000256" key="4">
    <source>
        <dbReference type="ARBA" id="ARBA00022448"/>
    </source>
</evidence>
<evidence type="ECO:0000256" key="6">
    <source>
        <dbReference type="ARBA" id="ARBA00022792"/>
    </source>
</evidence>
<feature type="domain" description="Ribosomal protein/NADH dehydrogenase" evidence="10">
    <location>
        <begin position="36"/>
        <end position="109"/>
    </location>
</feature>
<comment type="function">
    <text evidence="1">Accessory subunit of the mitochondrial membrane respiratory chain NADH dehydrogenase (Complex I), that is believed not to be involved in catalysis. Complex I functions in the transfer of electrons from NADH to the respiratory chain. The immediate electron acceptor for the enzyme is believed to be ubiquinone.</text>
</comment>
<dbReference type="PANTHER" id="PTHR12878">
    <property type="entry name" value="NADH-UBIQUINONE OXIDOREDUCTASE B8 SUBUNIT"/>
    <property type="match status" value="1"/>
</dbReference>
<dbReference type="SUPFAM" id="SSF52833">
    <property type="entry name" value="Thioredoxin-like"/>
    <property type="match status" value="1"/>
</dbReference>
<keyword evidence="8" id="KW-0496">Mitochondrion</keyword>
<protein>
    <recommendedName>
        <fullName evidence="10">Ribosomal protein/NADH dehydrogenase domain-containing protein</fullName>
    </recommendedName>
</protein>
<reference evidence="11 12" key="1">
    <citation type="submission" date="2023-08" db="EMBL/GenBank/DDBJ databases">
        <title>Black Yeasts Isolated from many extreme environments.</title>
        <authorList>
            <person name="Coleine C."/>
            <person name="Stajich J.E."/>
            <person name="Selbmann L."/>
        </authorList>
    </citation>
    <scope>NUCLEOTIDE SEQUENCE [LARGE SCALE GENOMIC DNA]</scope>
    <source>
        <strain evidence="11 12">CCFEE 5935</strain>
    </source>
</reference>
<dbReference type="AlphaFoldDB" id="A0AAV9PN82"/>